<dbReference type="STRING" id="1852522.SAMN06295960_0946"/>
<dbReference type="RefSeq" id="WP_085493149.1">
    <property type="nucleotide sequence ID" value="NZ_JABBNM010000004.1"/>
</dbReference>
<evidence type="ECO:0008006" key="3">
    <source>
        <dbReference type="Google" id="ProtNLM"/>
    </source>
</evidence>
<dbReference type="InterPro" id="IPR025454">
    <property type="entry name" value="DUF4275"/>
</dbReference>
<dbReference type="OrthoDB" id="1711074at2"/>
<name>A0A1X7IXZ2_9BACL</name>
<dbReference type="EMBL" id="FXAZ01000001">
    <property type="protein sequence ID" value="SMG19727.1"/>
    <property type="molecule type" value="Genomic_DNA"/>
</dbReference>
<dbReference type="Proteomes" id="UP000193834">
    <property type="component" value="Unassembled WGS sequence"/>
</dbReference>
<dbReference type="AlphaFoldDB" id="A0A1X7IXZ2"/>
<keyword evidence="2" id="KW-1185">Reference proteome</keyword>
<sequence>MQACLTNEKARDAFNASNKSELYVMYQDSPNVLLYKNPNSLVAEDFDTEQDIYIFDRNYTWTYVHTHESMCGPYYKVK</sequence>
<proteinExistence type="predicted"/>
<dbReference type="Pfam" id="PF14101">
    <property type="entry name" value="DUF4275"/>
    <property type="match status" value="1"/>
</dbReference>
<accession>A0A1X7IXZ2</accession>
<gene>
    <name evidence="1" type="ORF">SAMN06295960_0946</name>
</gene>
<protein>
    <recommendedName>
        <fullName evidence="3">DUF4275 domain-containing protein</fullName>
    </recommendedName>
</protein>
<reference evidence="1 2" key="1">
    <citation type="submission" date="2017-04" db="EMBL/GenBank/DDBJ databases">
        <authorList>
            <person name="Afonso C.L."/>
            <person name="Miller P.J."/>
            <person name="Scott M.A."/>
            <person name="Spackman E."/>
            <person name="Goraichik I."/>
            <person name="Dimitrov K.M."/>
            <person name="Suarez D.L."/>
            <person name="Swayne D.E."/>
        </authorList>
    </citation>
    <scope>NUCLEOTIDE SEQUENCE [LARGE SCALE GENOMIC DNA]</scope>
    <source>
        <strain evidence="1 2">11</strain>
    </source>
</reference>
<organism evidence="1 2">
    <name type="scientific">Paenibacillus aquistagni</name>
    <dbReference type="NCBI Taxonomy" id="1852522"/>
    <lineage>
        <taxon>Bacteria</taxon>
        <taxon>Bacillati</taxon>
        <taxon>Bacillota</taxon>
        <taxon>Bacilli</taxon>
        <taxon>Bacillales</taxon>
        <taxon>Paenibacillaceae</taxon>
        <taxon>Paenibacillus</taxon>
    </lineage>
</organism>
<evidence type="ECO:0000313" key="2">
    <source>
        <dbReference type="Proteomes" id="UP000193834"/>
    </source>
</evidence>
<evidence type="ECO:0000313" key="1">
    <source>
        <dbReference type="EMBL" id="SMG19727.1"/>
    </source>
</evidence>